<sequence length="137" mass="15182">MTIMSLYICNKVSFSVSKVNSGASMLYVSKEEAGKSIVTKSSAATAKFLLAPVAKTRGNGLITPVRIMFVDEKKMSCGKGRAYLFPFLRTHLTGGRHPPGLYLRARNARVCHFQRQHPHYEKKMVTCTTLVANSIDN</sequence>
<evidence type="ECO:0000313" key="1">
    <source>
        <dbReference type="EMBL" id="QFZ27327.1"/>
    </source>
</evidence>
<accession>A0ACD0WIN7</accession>
<organism evidence="1 2">
    <name type="scientific">Clavispora lusitaniae</name>
    <name type="common">Candida lusitaniae</name>
    <dbReference type="NCBI Taxonomy" id="36911"/>
    <lineage>
        <taxon>Eukaryota</taxon>
        <taxon>Fungi</taxon>
        <taxon>Dikarya</taxon>
        <taxon>Ascomycota</taxon>
        <taxon>Saccharomycotina</taxon>
        <taxon>Pichiomycetes</taxon>
        <taxon>Metschnikowiaceae</taxon>
        <taxon>Clavispora</taxon>
    </lineage>
</organism>
<evidence type="ECO:0000313" key="2">
    <source>
        <dbReference type="Proteomes" id="UP000326582"/>
    </source>
</evidence>
<reference evidence="2" key="1">
    <citation type="journal article" date="2019" name="MBio">
        <title>Comparative genomics for the elucidation of multidrug resistance (MDR) in Candida lusitaniae.</title>
        <authorList>
            <person name="Kannan A."/>
            <person name="Asner S.A."/>
            <person name="Trachsel E."/>
            <person name="Kelly S."/>
            <person name="Parker J."/>
            <person name="Sanglard D."/>
        </authorList>
    </citation>
    <scope>NUCLEOTIDE SEQUENCE [LARGE SCALE GENOMIC DNA]</scope>
    <source>
        <strain evidence="2">P1</strain>
    </source>
</reference>
<dbReference type="Proteomes" id="UP000326582">
    <property type="component" value="Chromosome 3"/>
</dbReference>
<gene>
    <name evidence="1" type="ORF">EJF14_30296</name>
</gene>
<keyword evidence="2" id="KW-1185">Reference proteome</keyword>
<name>A0ACD0WIN7_CLALS</name>
<dbReference type="EMBL" id="CP038486">
    <property type="protein sequence ID" value="QFZ27327.1"/>
    <property type="molecule type" value="Genomic_DNA"/>
</dbReference>
<proteinExistence type="predicted"/>
<protein>
    <submittedName>
        <fullName evidence="1">Uncharacterized protein</fullName>
    </submittedName>
</protein>